<organism evidence="2 3">
    <name type="scientific">Tetrahymena thermophila (strain SB210)</name>
    <dbReference type="NCBI Taxonomy" id="312017"/>
    <lineage>
        <taxon>Eukaryota</taxon>
        <taxon>Sar</taxon>
        <taxon>Alveolata</taxon>
        <taxon>Ciliophora</taxon>
        <taxon>Intramacronucleata</taxon>
        <taxon>Oligohymenophorea</taxon>
        <taxon>Hymenostomatida</taxon>
        <taxon>Tetrahymenina</taxon>
        <taxon>Tetrahymenidae</taxon>
        <taxon>Tetrahymena</taxon>
    </lineage>
</organism>
<keyword evidence="1" id="KW-0175">Coiled coil</keyword>
<dbReference type="RefSeq" id="XP_001033385.2">
    <property type="nucleotide sequence ID" value="XM_001033385.2"/>
</dbReference>
<dbReference type="GeneID" id="7844711"/>
<dbReference type="eggNOG" id="ENOG502SQKK">
    <property type="taxonomic scope" value="Eukaryota"/>
</dbReference>
<feature type="coiled-coil region" evidence="1">
    <location>
        <begin position="364"/>
        <end position="391"/>
    </location>
</feature>
<evidence type="ECO:0000313" key="2">
    <source>
        <dbReference type="EMBL" id="EAR85722.2"/>
    </source>
</evidence>
<gene>
    <name evidence="2" type="ORF">TTHERM_00312020</name>
</gene>
<sequence length="1190" mass="139904">MFSNFRVGFWRQTMIHTSKNNKINIRCTLSRLAQLNFNQVRFHFSAQPQTLEKINNYESIFTAINSSESINDVLKIYRENEDIYKSEHLSSTARSFARIFKQNMSKTDFEALKDPLYQQLTGKIANNLQSFNEVELLDLIFWMRKSKHLKFPLYNMETKIADCIDRVVEYVKKDSYNIKQLATVHFDVSHIGRNCEEICQQLIQEIKKDSSKLTPFIVMNLMQSISLKQGFNSGRELILIDLLTKFLPNIYEQLDLQQKSLIFKCIAYIEPQITPPKYKIPQVLYDLRVDLKEKLDSLNESNVLNILQGYQYLIYSSFPQDLLEEIKDMIIVTVKHHPNNMKSVYLLDYIELITQFNKKKKTDVAKMNILIKELTKRISEKDEQLLNYRIDKIINYCDKYIRANSSIIVELCKQYESQIKNHFNISLIELASKKVPLESFDSLLESFFGNKNSQEKLEIVSKLSKPIQIRLCLSLYHHRDRHFDLFNELQKQFEEYIEKDPLAVIVSLKSSIIFNQFKKDLMTKSVQNYVNTRQNDSDGQICKAMICSSEYKEVRKIWTSQFLKNKQLESQFVHKFLEMFFAQDQYDNQEKLFLFIYVLQCSKIFPAKMLINCIKDNTRFVQDIVKFDSIFRKLIFEILKNLKQQPDSIRLINIYQILLRLESLGYRSESFYKFMAQVLDICYSSNKKNELNSYIGFIYQIRLLDSNNLKVEYAKSLFENQYIVDINQKGKLLSLIAKHDTQYYSNNREQYDIYFKNLLASMNSNQPAQILNSIAAILRMPAHYLKQDHYFIVKSLKENISSANDSVYTNLFTSIPFTGGLYTPIIQELIAYFPQICKRMIFPDIRRILQKVAELNMKDQQLLTLILQEIGGNFFTMSCEDRIFCVISFCNLRIRQDDFIDKTLRLIIDNMASYRSYYLMLTESLYRIGFHSDTLNEFLKKALKFWRFSSSEYISTLMLLSISKDRQGELLNDISVKLSNPSNYLDSMAINFNNQYFILSSLYYSMYHQSHPEILKFISKCYGDQKLASPTKFIFYHNKYPTIQKYLQAMGIDYITLAQIDKYEVPLFIPATKQIVKVNALTNLNFDRKTLDGKSQTEQLILEGIPDVEIVEISILEFLSLGNDYLQKINYLIKQGIKSNNIGVYDFSKLQSNTNEEQEEISQNEQSEVEINIAMEEDILSTADLEESKN</sequence>
<dbReference type="AlphaFoldDB" id="Q22KS7"/>
<dbReference type="EMBL" id="GG662498">
    <property type="protein sequence ID" value="EAR85722.2"/>
    <property type="molecule type" value="Genomic_DNA"/>
</dbReference>
<reference evidence="3" key="1">
    <citation type="journal article" date="2006" name="PLoS Biol.">
        <title>Macronuclear genome sequence of the ciliate Tetrahymena thermophila, a model eukaryote.</title>
        <authorList>
            <person name="Eisen J.A."/>
            <person name="Coyne R.S."/>
            <person name="Wu M."/>
            <person name="Wu D."/>
            <person name="Thiagarajan M."/>
            <person name="Wortman J.R."/>
            <person name="Badger J.H."/>
            <person name="Ren Q."/>
            <person name="Amedeo P."/>
            <person name="Jones K.M."/>
            <person name="Tallon L.J."/>
            <person name="Delcher A.L."/>
            <person name="Salzberg S.L."/>
            <person name="Silva J.C."/>
            <person name="Haas B.J."/>
            <person name="Majoros W.H."/>
            <person name="Farzad M."/>
            <person name="Carlton J.M."/>
            <person name="Smith R.K. Jr."/>
            <person name="Garg J."/>
            <person name="Pearlman R.E."/>
            <person name="Karrer K.M."/>
            <person name="Sun L."/>
            <person name="Manning G."/>
            <person name="Elde N.C."/>
            <person name="Turkewitz A.P."/>
            <person name="Asai D.J."/>
            <person name="Wilkes D.E."/>
            <person name="Wang Y."/>
            <person name="Cai H."/>
            <person name="Collins K."/>
            <person name="Stewart B.A."/>
            <person name="Lee S.R."/>
            <person name="Wilamowska K."/>
            <person name="Weinberg Z."/>
            <person name="Ruzzo W.L."/>
            <person name="Wloga D."/>
            <person name="Gaertig J."/>
            <person name="Frankel J."/>
            <person name="Tsao C.-C."/>
            <person name="Gorovsky M.A."/>
            <person name="Keeling P.J."/>
            <person name="Waller R.F."/>
            <person name="Patron N.J."/>
            <person name="Cherry J.M."/>
            <person name="Stover N.A."/>
            <person name="Krieger C.J."/>
            <person name="del Toro C."/>
            <person name="Ryder H.F."/>
            <person name="Williamson S.C."/>
            <person name="Barbeau R.A."/>
            <person name="Hamilton E.P."/>
            <person name="Orias E."/>
        </authorList>
    </citation>
    <scope>NUCLEOTIDE SEQUENCE [LARGE SCALE GENOMIC DNA]</scope>
    <source>
        <strain evidence="3">SB210</strain>
    </source>
</reference>
<name>Q22KS7_TETTS</name>
<dbReference type="Proteomes" id="UP000009168">
    <property type="component" value="Unassembled WGS sequence"/>
</dbReference>
<dbReference type="OrthoDB" id="305036at2759"/>
<evidence type="ECO:0000256" key="1">
    <source>
        <dbReference type="SAM" id="Coils"/>
    </source>
</evidence>
<accession>Q22KS7</accession>
<protein>
    <submittedName>
        <fullName evidence="2">Uncharacterized protein</fullName>
    </submittedName>
</protein>
<proteinExistence type="predicted"/>
<evidence type="ECO:0000313" key="3">
    <source>
        <dbReference type="Proteomes" id="UP000009168"/>
    </source>
</evidence>
<keyword evidence="3" id="KW-1185">Reference proteome</keyword>
<dbReference type="HOGENOM" id="CLU_285826_0_0_1"/>
<dbReference type="InParanoid" id="Q22KS7"/>
<dbReference type="KEGG" id="tet:TTHERM_00312020"/>